<dbReference type="Gene3D" id="3.30.70.100">
    <property type="match status" value="1"/>
</dbReference>
<dbReference type="EMBL" id="CP024996">
    <property type="protein sequence ID" value="AYR23099.1"/>
    <property type="molecule type" value="Genomic_DNA"/>
</dbReference>
<evidence type="ECO:0000313" key="2">
    <source>
        <dbReference type="EMBL" id="AYR23099.1"/>
    </source>
</evidence>
<dbReference type="InterPro" id="IPR009799">
    <property type="entry name" value="EthD_dom"/>
</dbReference>
<reference evidence="2 3" key="1">
    <citation type="submission" date="2017-11" db="EMBL/GenBank/DDBJ databases">
        <title>Complete genome sequence of Herbaspirillum rubrisubalbicans DSM 11543.</title>
        <authorList>
            <person name="Chen M."/>
            <person name="An Q."/>
        </authorList>
    </citation>
    <scope>NUCLEOTIDE SEQUENCE [LARGE SCALE GENOMIC DNA]</scope>
    <source>
        <strain evidence="2 3">DSM 11543</strain>
    </source>
</reference>
<dbReference type="SUPFAM" id="SSF54909">
    <property type="entry name" value="Dimeric alpha+beta barrel"/>
    <property type="match status" value="1"/>
</dbReference>
<feature type="domain" description="EthD" evidence="1">
    <location>
        <begin position="37"/>
        <end position="133"/>
    </location>
</feature>
<sequence>MLGLHQSAGLPMKQHYNDEKKEETFMIKLMIIGRRRAGITRRAMQHHMLNIHAPLVLEFIAAHPAEAPKRYAQNHFIDATHALGSPAESDWALDRDFVTQVWATSPAEAMAALALPFYQEKLRPDEENFVDQSTVSKFMVQEELVFCDKRRTARHKLFFVLPAAPEAAAEDGPRAEQFAEVVARVVADRRTPYISRHVRNRVMNPPSSPASVDLIEEFWLDDADSAERLLALLTEGLASDATAPGLRQVMQHGMASIALEHALYQE</sequence>
<dbReference type="Pfam" id="PF07110">
    <property type="entry name" value="EthD"/>
    <property type="match status" value="1"/>
</dbReference>
<evidence type="ECO:0000259" key="1">
    <source>
        <dbReference type="Pfam" id="PF07110"/>
    </source>
</evidence>
<accession>A0AAD0U4Q7</accession>
<gene>
    <name evidence="2" type="ORF">RC54_04375</name>
</gene>
<dbReference type="GO" id="GO:0016491">
    <property type="term" value="F:oxidoreductase activity"/>
    <property type="evidence" value="ECO:0007669"/>
    <property type="project" value="InterPro"/>
</dbReference>
<protein>
    <recommendedName>
        <fullName evidence="1">EthD domain-containing protein</fullName>
    </recommendedName>
</protein>
<evidence type="ECO:0000313" key="3">
    <source>
        <dbReference type="Proteomes" id="UP000269199"/>
    </source>
</evidence>
<dbReference type="AlphaFoldDB" id="A0AAD0U4Q7"/>
<proteinExistence type="predicted"/>
<name>A0AAD0U4Q7_9BURK</name>
<dbReference type="InterPro" id="IPR011008">
    <property type="entry name" value="Dimeric_a/b-barrel"/>
</dbReference>
<organism evidence="2 3">
    <name type="scientific">Herbaspirillum rubrisubalbicans</name>
    <dbReference type="NCBI Taxonomy" id="80842"/>
    <lineage>
        <taxon>Bacteria</taxon>
        <taxon>Pseudomonadati</taxon>
        <taxon>Pseudomonadota</taxon>
        <taxon>Betaproteobacteria</taxon>
        <taxon>Burkholderiales</taxon>
        <taxon>Oxalobacteraceae</taxon>
        <taxon>Herbaspirillum</taxon>
    </lineage>
</organism>
<dbReference type="Proteomes" id="UP000269199">
    <property type="component" value="Chromosome"/>
</dbReference>